<dbReference type="eggNOG" id="COG4067">
    <property type="taxonomic scope" value="Bacteria"/>
</dbReference>
<dbReference type="EMBL" id="FSRO01000001">
    <property type="protein sequence ID" value="SIO17986.1"/>
    <property type="molecule type" value="Genomic_DNA"/>
</dbReference>
<keyword evidence="4" id="KW-1185">Reference proteome</keyword>
<dbReference type="InterPro" id="IPR008503">
    <property type="entry name" value="Asp_endopeptidase"/>
</dbReference>
<dbReference type="Pfam" id="PF05618">
    <property type="entry name" value="Zn_protease"/>
    <property type="match status" value="1"/>
</dbReference>
<dbReference type="Gene3D" id="2.40.70.10">
    <property type="entry name" value="Acid Proteases"/>
    <property type="match status" value="1"/>
</dbReference>
<feature type="compositionally biased region" description="Polar residues" evidence="1">
    <location>
        <begin position="67"/>
        <end position="81"/>
    </location>
</feature>
<dbReference type="SUPFAM" id="SSF50630">
    <property type="entry name" value="Acid proteases"/>
    <property type="match status" value="1"/>
</dbReference>
<dbReference type="PANTHER" id="PTHR38037">
    <property type="entry name" value="ZN_PROTEASE DOMAIN-CONTAINING PROTEIN"/>
    <property type="match status" value="1"/>
</dbReference>
<dbReference type="STRING" id="44575.SAMN05216419_101612"/>
<evidence type="ECO:0000259" key="2">
    <source>
        <dbReference type="Pfam" id="PF05618"/>
    </source>
</evidence>
<evidence type="ECO:0000313" key="3">
    <source>
        <dbReference type="EMBL" id="SIO17986.1"/>
    </source>
</evidence>
<dbReference type="InterPro" id="IPR021109">
    <property type="entry name" value="Peptidase_aspartic_dom_sf"/>
</dbReference>
<proteinExistence type="predicted"/>
<protein>
    <submittedName>
        <fullName evidence="3">Uncharacterized conserved protein</fullName>
    </submittedName>
</protein>
<dbReference type="PANTHER" id="PTHR38037:SF2">
    <property type="entry name" value="ATP-DEPENDENT ZINC PROTEASE DOMAIN-CONTAINING PROTEIN-RELATED"/>
    <property type="match status" value="1"/>
</dbReference>
<reference evidence="3 4" key="1">
    <citation type="submission" date="2016-12" db="EMBL/GenBank/DDBJ databases">
        <authorList>
            <person name="Song W.-J."/>
            <person name="Kurnit D.M."/>
        </authorList>
    </citation>
    <scope>NUCLEOTIDE SEQUENCE [LARGE SCALE GENOMIC DNA]</scope>
    <source>
        <strain evidence="3 4">ATCC 49181</strain>
    </source>
</reference>
<dbReference type="AlphaFoldDB" id="A0A1N6HE11"/>
<accession>A0A1N6HE11</accession>
<name>A0A1N6HE11_9PROT</name>
<evidence type="ECO:0000256" key="1">
    <source>
        <dbReference type="SAM" id="MobiDB-lite"/>
    </source>
</evidence>
<feature type="domain" description="Retropepsin-like aspartic endopeptidase" evidence="2">
    <location>
        <begin position="104"/>
        <end position="237"/>
    </location>
</feature>
<dbReference type="Proteomes" id="UP000185062">
    <property type="component" value="Unassembled WGS sequence"/>
</dbReference>
<organism evidence="3 4">
    <name type="scientific">Nitrosomonas cryotolerans ATCC 49181</name>
    <dbReference type="NCBI Taxonomy" id="1131553"/>
    <lineage>
        <taxon>Bacteria</taxon>
        <taxon>Pseudomonadati</taxon>
        <taxon>Pseudomonadota</taxon>
        <taxon>Betaproteobacteria</taxon>
        <taxon>Nitrosomonadales</taxon>
        <taxon>Nitrosomonadaceae</taxon>
        <taxon>Nitrosomonas</taxon>
    </lineage>
</organism>
<evidence type="ECO:0000313" key="4">
    <source>
        <dbReference type="Proteomes" id="UP000185062"/>
    </source>
</evidence>
<sequence length="247" mass="27851">MEIDTLPIAQAFRNCLLFVLTLFILSGCNPRENDVATREAAVSAREAELVTLFAELLNQKKALENNQADENSITARTSPNADNKKNMGAEKQGDNIDVKDARIVLGGIENVYLDPPGLEFGARIDTGAQTSSLNAIDMINFERDGKPYVKFHVFNADTGEKIELTRRIRRYVRVKEQENESQRRPVVKMRVVLANIDESIDFTLVDRSKFKHQILIGRNFLRDLAIVDVSKAYTASKTDNNTDHRPK</sequence>
<gene>
    <name evidence="3" type="ORF">SAMN02743940_1140</name>
</gene>
<feature type="compositionally biased region" description="Basic and acidic residues" evidence="1">
    <location>
        <begin position="82"/>
        <end position="92"/>
    </location>
</feature>
<feature type="region of interest" description="Disordered" evidence="1">
    <location>
        <begin position="67"/>
        <end position="92"/>
    </location>
</feature>